<protein>
    <submittedName>
        <fullName evidence="1">Uncharacterized protein</fullName>
    </submittedName>
</protein>
<reference evidence="2" key="1">
    <citation type="journal article" date="2019" name="Int. J. Syst. Evol. Microbiol.">
        <title>The Global Catalogue of Microorganisms (GCM) 10K type strain sequencing project: providing services to taxonomists for standard genome sequencing and annotation.</title>
        <authorList>
            <consortium name="The Broad Institute Genomics Platform"/>
            <consortium name="The Broad Institute Genome Sequencing Center for Infectious Disease"/>
            <person name="Wu L."/>
            <person name="Ma J."/>
        </authorList>
    </citation>
    <scope>NUCLEOTIDE SEQUENCE [LARGE SCALE GENOMIC DNA]</scope>
    <source>
        <strain evidence="2">JCM 16601</strain>
    </source>
</reference>
<name>A0ABP7PKQ3_9SPHI</name>
<dbReference type="Proteomes" id="UP001500742">
    <property type="component" value="Unassembled WGS sequence"/>
</dbReference>
<dbReference type="EMBL" id="BAAAZC010000009">
    <property type="protein sequence ID" value="GAA3967307.1"/>
    <property type="molecule type" value="Genomic_DNA"/>
</dbReference>
<sequence length="283" mass="30254">MGLIYPLSTNWTNAPKDSNTFSLNLIAGVSRSEKGMSLAGFSNIVREDADGLQLAGFSNHIGNNAKGSMIAGFLNTYGNGKGTAIAGFANVAHKNSGVQISGFLNVAKTVKGIQLSFLNIADTAGLQIGVINLSKNGEKSFGLTIDENQTLMLTFRSGGKWLYGILGTGYNLHNNKAKYAYETGLGLHIYTAKSFRLSTEIVAGGLNSFKKGDYLKASARLLPALKLSHSIELFGGPSLNFVYTNNPEGINLTKNRISSWYSNNNRSLDALTFGYTAGIQVAF</sequence>
<gene>
    <name evidence="1" type="ORF">GCM10022210_15040</name>
</gene>
<evidence type="ECO:0000313" key="1">
    <source>
        <dbReference type="EMBL" id="GAA3967307.1"/>
    </source>
</evidence>
<proteinExistence type="predicted"/>
<comment type="caution">
    <text evidence="1">The sequence shown here is derived from an EMBL/GenBank/DDBJ whole genome shotgun (WGS) entry which is preliminary data.</text>
</comment>
<organism evidence="1 2">
    <name type="scientific">Mucilaginibacter dorajii</name>
    <dbReference type="NCBI Taxonomy" id="692994"/>
    <lineage>
        <taxon>Bacteria</taxon>
        <taxon>Pseudomonadati</taxon>
        <taxon>Bacteroidota</taxon>
        <taxon>Sphingobacteriia</taxon>
        <taxon>Sphingobacteriales</taxon>
        <taxon>Sphingobacteriaceae</taxon>
        <taxon>Mucilaginibacter</taxon>
    </lineage>
</organism>
<keyword evidence="2" id="KW-1185">Reference proteome</keyword>
<accession>A0ABP7PKQ3</accession>
<evidence type="ECO:0000313" key="2">
    <source>
        <dbReference type="Proteomes" id="UP001500742"/>
    </source>
</evidence>